<feature type="active site" evidence="7">
    <location>
        <position position="805"/>
    </location>
</feature>
<feature type="compositionally biased region" description="Polar residues" evidence="10">
    <location>
        <begin position="25"/>
        <end position="37"/>
    </location>
</feature>
<comment type="similarity">
    <text evidence="7 8">Belongs to the class I-like SAM-binding methyltransferase superfamily. C5-methyltransferase family.</text>
</comment>
<dbReference type="PANTHER" id="PTHR10629:SF54">
    <property type="entry name" value="DNA METHYLTRANSFERASE DIM-2"/>
    <property type="match status" value="1"/>
</dbReference>
<dbReference type="PROSITE" id="PS00094">
    <property type="entry name" value="C5_MTASE_1"/>
    <property type="match status" value="1"/>
</dbReference>
<dbReference type="GO" id="GO:0044027">
    <property type="term" value="P:negative regulation of gene expression via chromosomal CpG island methylation"/>
    <property type="evidence" value="ECO:0007669"/>
    <property type="project" value="TreeGrafter"/>
</dbReference>
<gene>
    <name evidence="12" type="ORF">OEA41_006734</name>
</gene>
<dbReference type="InterPro" id="IPR018117">
    <property type="entry name" value="C5_DNA_meth_AS"/>
</dbReference>
<proteinExistence type="inferred from homology"/>
<keyword evidence="4 7" id="KW-0949">S-adenosyl-L-methionine</keyword>
<feature type="region of interest" description="Disordered" evidence="10">
    <location>
        <begin position="1519"/>
        <end position="1548"/>
    </location>
</feature>
<comment type="caution">
    <text evidence="12">The sequence shown here is derived from an EMBL/GenBank/DDBJ whole genome shotgun (WGS) entry which is preliminary data.</text>
</comment>
<feature type="region of interest" description="Disordered" evidence="10">
    <location>
        <begin position="1"/>
        <end position="84"/>
    </location>
</feature>
<dbReference type="Gene3D" id="3.90.120.10">
    <property type="entry name" value="DNA Methylase, subunit A, domain 2"/>
    <property type="match status" value="1"/>
</dbReference>
<evidence type="ECO:0000256" key="7">
    <source>
        <dbReference type="PROSITE-ProRule" id="PRU01016"/>
    </source>
</evidence>
<evidence type="ECO:0000256" key="3">
    <source>
        <dbReference type="ARBA" id="ARBA00022679"/>
    </source>
</evidence>
<dbReference type="GO" id="GO:0005634">
    <property type="term" value="C:nucleus"/>
    <property type="evidence" value="ECO:0007669"/>
    <property type="project" value="UniProtKB-SubCell"/>
</dbReference>
<dbReference type="Gene3D" id="3.40.50.150">
    <property type="entry name" value="Vaccinia Virus protein VP39"/>
    <property type="match status" value="1"/>
</dbReference>
<feature type="region of interest" description="Disordered" evidence="10">
    <location>
        <begin position="1178"/>
        <end position="1208"/>
    </location>
</feature>
<dbReference type="NCBIfam" id="TIGR00675">
    <property type="entry name" value="dcm"/>
    <property type="match status" value="1"/>
</dbReference>
<dbReference type="Gene3D" id="2.30.30.490">
    <property type="match status" value="1"/>
</dbReference>
<reference evidence="12" key="1">
    <citation type="submission" date="2022-11" db="EMBL/GenBank/DDBJ databases">
        <title>Chromosomal genome sequence assembly and mating type (MAT) locus characterization of the leprose asexual lichenized fungus Lepraria neglecta (Nyl.) Erichsen.</title>
        <authorList>
            <person name="Allen J.L."/>
            <person name="Pfeffer B."/>
        </authorList>
    </citation>
    <scope>NUCLEOTIDE SEQUENCE</scope>
    <source>
        <strain evidence="12">Allen 5258</strain>
    </source>
</reference>
<sequence>MTDFRQFKGSSKSAEPTIPRIPASETLSSNYLNSGDGQRTPDRTLRKRKRPVSEDGEHLGTHHDVNSDGPDGEGASPPQKKKQKTIEVPLKCIIPPALAFPKSAYAGFVPSTPPHSERSILREILAEEENKTNLSSEEGEDFFEADLEEFSIYRAHKSHRGNKQKRVEEAPLSNELVSLHEINEWTVSYFCLDGLICDGDHKRYVQGVPFKLLSIGNYGELDRPTVGSNIWIQSLEGQKSGIWYRLRTPAPEYRRYHEPFLWMADLAKHVVDFLSMDSLVTLNNFREDFYDWLQRLYGSDVQVGQWLKRNGRKDFRGILASQANFLFCQAIQVDKKLNRHPLWSEVHPRFLNAVREHIEQRAEPEMFALSKAASEIVSRRKTTVTPYVYDCFRHLPWAKFLYCQTPSVGDAPPYNNTAGQALTTEKHQGRSTVRSAPKNHIVQDEISIGDVIALPRDKFSAWKTTDTDWYGYVQSIKDTKIGRTFGVLWLYRPSDTQCLQVRFPFANELFLSDHCNCGDSPILVQEVIRKPRVAFFSGPDATGVDFFVRQRYVQGDGAWETLEESDFTCDCQKKKAPAPYSIGDTLLVKFGKSLEPVAFVEDCPNNMDGTVKVRRLLRKNRDLGFVDAAPNELVITNRCETVLRTGIYRRCHVRVYTEVDNKHRRIPPPYDRQGMGDFYYISSQALEDDISTMKPITRPLPLPLNQGWDPLAVSIDPPMQGLDIFCGGGNLGRGLEEAGAVHCKWAVDCYNEAIHTYKANLKDHKSTMLFYGSVNDYLTQALQGKGGIAVAQRGQVEFIAAGNPCQGFSLANMNKGNDRSLFNASMVASVVALVDFYRPKYALMENVKGMAIGSHTNNVMAQVICAFVGMGYQVRTFALDAWNFGSPQSRSRIFISIAAAGLTPLPEPPHTHSHPNSVVGASLGRTANGLHTSSRYTTLTPFEYITTDQATRDLPRTDARTSCIPYPDHRMPRPLSTRSRVRISSIPRFPDGGTFITAFNKGYMPQAQIDDFDWSNSIRTRKDSKSWQRVKRNALMPTVMTDARPYDGLCGTCLHWDEDRLLTMMEVRRGQGYPDDEVIVGLGPEQWKIIGNSVARPVALALGMSLRTAWLANHARLQVVTDEVKAASLKVVHGWMSDQPGMRQRLAVIDGDAASNRWGATDLLQRLKTALTPSKPLAPVGPNFAMKTSPITSGSPGVPATRKTDDPHKTQPVYLQAVKEIRQAEAMATITLKAAQITQVNAVQLWNPYEVLDIYPTKGNFSCIGTTRQNLRCGWQFFGKRQAISARVDEMAACEPSEIPPRMLEMLARQCLCVDNHQSQIWEKLRDWQYKVAEYLKVHYGTATRVRGDGRLQEQLRTANEEKETLGHRVVEQENELEDCKWRIEELEGRLEESEASVEREKHAAEKIDGLNTQLEASKKHLNDAKTKASSQIDKLEKQLKDSDRRLKEQERTSSHEISNLHQQLRDSNKELRTLKTASSEDSKDVDHLHQEIQEMGKQYTNSKTKYDARISKLQQQNQTLKAQNQKRCEEAESTTEQARRLKEQVSDLDKQLTEQNVSFPLF</sequence>
<keyword evidence="5" id="KW-0238">DNA-binding</keyword>
<dbReference type="InterPro" id="IPR057215">
    <property type="entry name" value="DUF7893"/>
</dbReference>
<comment type="subcellular location">
    <subcellularLocation>
        <location evidence="1">Nucleus</location>
    </subcellularLocation>
</comment>
<dbReference type="PROSITE" id="PS51679">
    <property type="entry name" value="SAM_MT_C5"/>
    <property type="match status" value="1"/>
</dbReference>
<dbReference type="EMBL" id="JASNWA010000007">
    <property type="protein sequence ID" value="KAK3173405.1"/>
    <property type="molecule type" value="Genomic_DNA"/>
</dbReference>
<dbReference type="GO" id="GO:0003682">
    <property type="term" value="F:chromatin binding"/>
    <property type="evidence" value="ECO:0007669"/>
    <property type="project" value="InterPro"/>
</dbReference>
<evidence type="ECO:0000313" key="13">
    <source>
        <dbReference type="Proteomes" id="UP001276659"/>
    </source>
</evidence>
<evidence type="ECO:0000256" key="2">
    <source>
        <dbReference type="ARBA" id="ARBA00022603"/>
    </source>
</evidence>
<evidence type="ECO:0000256" key="8">
    <source>
        <dbReference type="RuleBase" id="RU000416"/>
    </source>
</evidence>
<dbReference type="InterPro" id="IPR001525">
    <property type="entry name" value="C5_MeTfrase"/>
</dbReference>
<evidence type="ECO:0000313" key="12">
    <source>
        <dbReference type="EMBL" id="KAK3173405.1"/>
    </source>
</evidence>
<name>A0AAD9Z8C4_9LECA</name>
<dbReference type="SUPFAM" id="SSF53335">
    <property type="entry name" value="S-adenosyl-L-methionine-dependent methyltransferases"/>
    <property type="match status" value="1"/>
</dbReference>
<keyword evidence="2 7" id="KW-0489">Methyltransferase</keyword>
<dbReference type="GO" id="GO:0003677">
    <property type="term" value="F:DNA binding"/>
    <property type="evidence" value="ECO:0007669"/>
    <property type="project" value="UniProtKB-KW"/>
</dbReference>
<dbReference type="EC" id="2.1.1.37" evidence="9"/>
<dbReference type="Pfam" id="PF25423">
    <property type="entry name" value="DUF7893"/>
    <property type="match status" value="1"/>
</dbReference>
<keyword evidence="6" id="KW-0539">Nucleus</keyword>
<feature type="compositionally biased region" description="Basic and acidic residues" evidence="10">
    <location>
        <begin position="1538"/>
        <end position="1548"/>
    </location>
</feature>
<dbReference type="PROSITE" id="PS51038">
    <property type="entry name" value="BAH"/>
    <property type="match status" value="1"/>
</dbReference>
<feature type="region of interest" description="Disordered" evidence="10">
    <location>
        <begin position="1392"/>
        <end position="1468"/>
    </location>
</feature>
<evidence type="ECO:0000256" key="10">
    <source>
        <dbReference type="SAM" id="MobiDB-lite"/>
    </source>
</evidence>
<dbReference type="GO" id="GO:0032259">
    <property type="term" value="P:methylation"/>
    <property type="evidence" value="ECO:0007669"/>
    <property type="project" value="UniProtKB-KW"/>
</dbReference>
<organism evidence="12 13">
    <name type="scientific">Lepraria neglecta</name>
    <dbReference type="NCBI Taxonomy" id="209136"/>
    <lineage>
        <taxon>Eukaryota</taxon>
        <taxon>Fungi</taxon>
        <taxon>Dikarya</taxon>
        <taxon>Ascomycota</taxon>
        <taxon>Pezizomycotina</taxon>
        <taxon>Lecanoromycetes</taxon>
        <taxon>OSLEUM clade</taxon>
        <taxon>Lecanoromycetidae</taxon>
        <taxon>Lecanorales</taxon>
        <taxon>Lecanorineae</taxon>
        <taxon>Stereocaulaceae</taxon>
        <taxon>Lepraria</taxon>
    </lineage>
</organism>
<dbReference type="InterPro" id="IPR029063">
    <property type="entry name" value="SAM-dependent_MTases_sf"/>
</dbReference>
<feature type="domain" description="BAH" evidence="11">
    <location>
        <begin position="444"/>
        <end position="563"/>
    </location>
</feature>
<evidence type="ECO:0000256" key="6">
    <source>
        <dbReference type="ARBA" id="ARBA00023242"/>
    </source>
</evidence>
<dbReference type="Pfam" id="PF00145">
    <property type="entry name" value="DNA_methylase"/>
    <property type="match status" value="1"/>
</dbReference>
<dbReference type="InterPro" id="IPR050390">
    <property type="entry name" value="C5-Methyltransferase"/>
</dbReference>
<evidence type="ECO:0000256" key="4">
    <source>
        <dbReference type="ARBA" id="ARBA00022691"/>
    </source>
</evidence>
<dbReference type="InterPro" id="IPR043151">
    <property type="entry name" value="BAH_sf"/>
</dbReference>
<keyword evidence="13" id="KW-1185">Reference proteome</keyword>
<feature type="compositionally biased region" description="Basic and acidic residues" evidence="10">
    <location>
        <begin position="1392"/>
        <end position="1409"/>
    </location>
</feature>
<comment type="catalytic activity">
    <reaction evidence="9">
        <text>a 2'-deoxycytidine in DNA + S-adenosyl-L-methionine = a 5-methyl-2'-deoxycytidine in DNA + S-adenosyl-L-homocysteine + H(+)</text>
        <dbReference type="Rhea" id="RHEA:13681"/>
        <dbReference type="Rhea" id="RHEA-COMP:11369"/>
        <dbReference type="Rhea" id="RHEA-COMP:11370"/>
        <dbReference type="ChEBI" id="CHEBI:15378"/>
        <dbReference type="ChEBI" id="CHEBI:57856"/>
        <dbReference type="ChEBI" id="CHEBI:59789"/>
        <dbReference type="ChEBI" id="CHEBI:85452"/>
        <dbReference type="ChEBI" id="CHEBI:85454"/>
        <dbReference type="EC" id="2.1.1.37"/>
    </reaction>
</comment>
<feature type="compositionally biased region" description="Basic and acidic residues" evidence="10">
    <location>
        <begin position="1417"/>
        <end position="1427"/>
    </location>
</feature>
<evidence type="ECO:0000256" key="1">
    <source>
        <dbReference type="ARBA" id="ARBA00004123"/>
    </source>
</evidence>
<feature type="compositionally biased region" description="Basic and acidic residues" evidence="10">
    <location>
        <begin position="1434"/>
        <end position="1455"/>
    </location>
</feature>
<dbReference type="InterPro" id="IPR001025">
    <property type="entry name" value="BAH_dom"/>
</dbReference>
<dbReference type="Proteomes" id="UP001276659">
    <property type="component" value="Unassembled WGS sequence"/>
</dbReference>
<dbReference type="PRINTS" id="PR00105">
    <property type="entry name" value="C5METTRFRASE"/>
</dbReference>
<dbReference type="GO" id="GO:0003886">
    <property type="term" value="F:DNA (cytosine-5-)-methyltransferase activity"/>
    <property type="evidence" value="ECO:0007669"/>
    <property type="project" value="UniProtKB-EC"/>
</dbReference>
<evidence type="ECO:0000256" key="9">
    <source>
        <dbReference type="RuleBase" id="RU000417"/>
    </source>
</evidence>
<dbReference type="PANTHER" id="PTHR10629">
    <property type="entry name" value="CYTOSINE-SPECIFIC METHYLTRANSFERASE"/>
    <property type="match status" value="1"/>
</dbReference>
<evidence type="ECO:0000259" key="11">
    <source>
        <dbReference type="PROSITE" id="PS51038"/>
    </source>
</evidence>
<feature type="compositionally biased region" description="Basic and acidic residues" evidence="10">
    <location>
        <begin position="51"/>
        <end position="66"/>
    </location>
</feature>
<protein>
    <recommendedName>
        <fullName evidence="9">Cytosine-specific methyltransferase</fullName>
        <ecNumber evidence="9">2.1.1.37</ecNumber>
    </recommendedName>
</protein>
<keyword evidence="3 7" id="KW-0808">Transferase</keyword>
<accession>A0AAD9Z8C4</accession>
<evidence type="ECO:0000256" key="5">
    <source>
        <dbReference type="ARBA" id="ARBA00023125"/>
    </source>
</evidence>